<dbReference type="SUPFAM" id="SSF56601">
    <property type="entry name" value="beta-lactamase/transpeptidase-like"/>
    <property type="match status" value="1"/>
</dbReference>
<dbReference type="GO" id="GO:0006543">
    <property type="term" value="P:L-glutamine catabolic process"/>
    <property type="evidence" value="ECO:0007669"/>
    <property type="project" value="TreeGrafter"/>
</dbReference>
<feature type="binding site" evidence="6">
    <location>
        <position position="177"/>
    </location>
    <ligand>
        <name>substrate</name>
    </ligand>
</feature>
<keyword evidence="4 6" id="KW-0378">Hydrolase</keyword>
<dbReference type="Proteomes" id="UP001431572">
    <property type="component" value="Chromosome 1"/>
</dbReference>
<dbReference type="NCBIfam" id="TIGR03814">
    <property type="entry name" value="Gln_ase"/>
    <property type="match status" value="1"/>
</dbReference>
<gene>
    <name evidence="6 7" type="primary">glsA</name>
    <name evidence="7" type="ORF">HXX08_08950</name>
    <name evidence="8" type="ORF">OZ401_001134</name>
</gene>
<dbReference type="GO" id="GO:0004359">
    <property type="term" value="F:glutaminase activity"/>
    <property type="evidence" value="ECO:0007669"/>
    <property type="project" value="UniProtKB-UniRule"/>
</dbReference>
<evidence type="ECO:0000256" key="2">
    <source>
        <dbReference type="ARBA" id="ARBA00011881"/>
    </source>
</evidence>
<proteinExistence type="inferred from homology"/>
<feature type="binding site" evidence="6">
    <location>
        <position position="83"/>
    </location>
    <ligand>
        <name>substrate</name>
    </ligand>
</feature>
<feature type="binding site" evidence="6">
    <location>
        <position position="260"/>
    </location>
    <ligand>
        <name>substrate</name>
    </ligand>
</feature>
<evidence type="ECO:0000256" key="4">
    <source>
        <dbReference type="ARBA" id="ARBA00022801"/>
    </source>
</evidence>
<comment type="subunit">
    <text evidence="2 6">Homotetramer.</text>
</comment>
<dbReference type="HAMAP" id="MF_00313">
    <property type="entry name" value="Glutaminase"/>
    <property type="match status" value="1"/>
</dbReference>
<reference evidence="7 9" key="1">
    <citation type="submission" date="2020-06" db="EMBL/GenBank/DDBJ databases">
        <title>Anoxygenic phototrophic Chloroflexota member uses a Type I reaction center.</title>
        <authorList>
            <person name="Tsuji J.M."/>
            <person name="Shaw N.A."/>
            <person name="Nagashima S."/>
            <person name="Venkiteswaran J."/>
            <person name="Schiff S.L."/>
            <person name="Hanada S."/>
            <person name="Tank M."/>
            <person name="Neufeld J.D."/>
        </authorList>
    </citation>
    <scope>NUCLEOTIDE SEQUENCE [LARGE SCALE GENOMIC DNA]</scope>
    <source>
        <strain evidence="7">L227-S17</strain>
    </source>
</reference>
<evidence type="ECO:0000256" key="5">
    <source>
        <dbReference type="ARBA" id="ARBA00049534"/>
    </source>
</evidence>
<comment type="catalytic activity">
    <reaction evidence="5 6">
        <text>L-glutamine + H2O = L-glutamate + NH4(+)</text>
        <dbReference type="Rhea" id="RHEA:15889"/>
        <dbReference type="ChEBI" id="CHEBI:15377"/>
        <dbReference type="ChEBI" id="CHEBI:28938"/>
        <dbReference type="ChEBI" id="CHEBI:29985"/>
        <dbReference type="ChEBI" id="CHEBI:58359"/>
        <dbReference type="EC" id="3.5.1.2"/>
    </reaction>
</comment>
<dbReference type="EMBL" id="JACATZ010000001">
    <property type="protein sequence ID" value="NWJ45991.1"/>
    <property type="molecule type" value="Genomic_DNA"/>
</dbReference>
<reference evidence="8" key="2">
    <citation type="journal article" date="2024" name="Nature">
        <title>Anoxygenic phototroph of the Chloroflexota uses a type I reaction centre.</title>
        <authorList>
            <person name="Tsuji J.M."/>
            <person name="Shaw N.A."/>
            <person name="Nagashima S."/>
            <person name="Venkiteswaran J.J."/>
            <person name="Schiff S.L."/>
            <person name="Watanabe T."/>
            <person name="Fukui M."/>
            <person name="Hanada S."/>
            <person name="Tank M."/>
            <person name="Neufeld J.D."/>
        </authorList>
    </citation>
    <scope>NUCLEOTIDE SEQUENCE</scope>
    <source>
        <strain evidence="8">L227-S17</strain>
    </source>
</reference>
<accession>A0A8T7M262</accession>
<dbReference type="InterPro" id="IPR015868">
    <property type="entry name" value="Glutaminase"/>
</dbReference>
<evidence type="ECO:0000256" key="1">
    <source>
        <dbReference type="ARBA" id="ARBA00011076"/>
    </source>
</evidence>
<dbReference type="AlphaFoldDB" id="A0A8T7M262"/>
<dbReference type="FunFam" id="3.40.710.10:FF:000005">
    <property type="entry name" value="Glutaminase"/>
    <property type="match status" value="1"/>
</dbReference>
<dbReference type="GO" id="GO:0006537">
    <property type="term" value="P:glutamate biosynthetic process"/>
    <property type="evidence" value="ECO:0007669"/>
    <property type="project" value="TreeGrafter"/>
</dbReference>
<evidence type="ECO:0000256" key="6">
    <source>
        <dbReference type="HAMAP-Rule" id="MF_00313"/>
    </source>
</evidence>
<evidence type="ECO:0000313" key="7">
    <source>
        <dbReference type="EMBL" id="NWJ45991.1"/>
    </source>
</evidence>
<evidence type="ECO:0000313" key="8">
    <source>
        <dbReference type="EMBL" id="WJW67851.1"/>
    </source>
</evidence>
<dbReference type="Pfam" id="PF04960">
    <property type="entry name" value="Glutaminase"/>
    <property type="match status" value="1"/>
</dbReference>
<comment type="similarity">
    <text evidence="1 6">Belongs to the glutaminase family.</text>
</comment>
<dbReference type="Proteomes" id="UP000521676">
    <property type="component" value="Unassembled WGS sequence"/>
</dbReference>
<dbReference type="PANTHER" id="PTHR12544:SF29">
    <property type="entry name" value="GLUTAMINASE"/>
    <property type="match status" value="1"/>
</dbReference>
<dbReference type="InterPro" id="IPR012338">
    <property type="entry name" value="Beta-lactam/transpept-like"/>
</dbReference>
<sequence length="335" mass="36902">MNKQDDRNDLEILVSEMKAIKSPLRRYLNELYAKYKTLDEGKVADYIPELAKAKPDWFSICVVKTNGQVFEVGDSRQDFTIQSMSKPFMYGLALEQHGREFVSTKVGVEPTGEAFNSIILDEASNRPFNPMVNAGAIATAALIRGEDPPTRLNRVLDMFERYTGRKASVDIAVFASEKQTGNRNRAIGYLMLNFGMVPPNLDESLDLYFQQCSLLVNCRDMAVMAATLANNGINPTTGQRAVEAQYIPDILSVMYTSGMYNYAGQWAYSVGIPAKSGVSGGIIGVVPGKLGIAVFSPLLDSQGNSVRGIKVCEQLSRELGLHIFNLSNQQSELLD</sequence>
<dbReference type="EC" id="3.5.1.2" evidence="3 6"/>
<dbReference type="Gene3D" id="3.40.710.10">
    <property type="entry name" value="DD-peptidase/beta-lactamase superfamily"/>
    <property type="match status" value="1"/>
</dbReference>
<feature type="binding site" evidence="6">
    <location>
        <position position="278"/>
    </location>
    <ligand>
        <name>substrate</name>
    </ligand>
</feature>
<feature type="binding site" evidence="6">
    <location>
        <position position="133"/>
    </location>
    <ligand>
        <name>substrate</name>
    </ligand>
</feature>
<keyword evidence="6" id="KW-0007">Acetylation</keyword>
<name>A0A8T7M262_9CHLR</name>
<dbReference type="EMBL" id="CP128399">
    <property type="protein sequence ID" value="WJW67851.1"/>
    <property type="molecule type" value="Genomic_DNA"/>
</dbReference>
<evidence type="ECO:0000313" key="9">
    <source>
        <dbReference type="Proteomes" id="UP000521676"/>
    </source>
</evidence>
<dbReference type="RefSeq" id="WP_341469740.1">
    <property type="nucleotide sequence ID" value="NZ_CP128399.1"/>
</dbReference>
<evidence type="ECO:0000256" key="3">
    <source>
        <dbReference type="ARBA" id="ARBA00012918"/>
    </source>
</evidence>
<evidence type="ECO:0000313" key="10">
    <source>
        <dbReference type="Proteomes" id="UP001431572"/>
    </source>
</evidence>
<organism evidence="7 9">
    <name type="scientific">Candidatus Chlorohelix allophototropha</name>
    <dbReference type="NCBI Taxonomy" id="3003348"/>
    <lineage>
        <taxon>Bacteria</taxon>
        <taxon>Bacillati</taxon>
        <taxon>Chloroflexota</taxon>
        <taxon>Chloroflexia</taxon>
        <taxon>Candidatus Chloroheliales</taxon>
        <taxon>Candidatus Chloroheliaceae</taxon>
        <taxon>Candidatus Chlorohelix</taxon>
    </lineage>
</organism>
<feature type="binding site" evidence="6">
    <location>
        <position position="184"/>
    </location>
    <ligand>
        <name>substrate</name>
    </ligand>
</feature>
<dbReference type="PANTHER" id="PTHR12544">
    <property type="entry name" value="GLUTAMINASE"/>
    <property type="match status" value="1"/>
</dbReference>
<feature type="binding site" evidence="6">
    <location>
        <position position="208"/>
    </location>
    <ligand>
        <name>substrate</name>
    </ligand>
</feature>
<keyword evidence="10" id="KW-1185">Reference proteome</keyword>
<protein>
    <recommendedName>
        <fullName evidence="3 6">Glutaminase</fullName>
        <ecNumber evidence="3 6">3.5.1.2</ecNumber>
    </recommendedName>
</protein>